<evidence type="ECO:0000256" key="2">
    <source>
        <dbReference type="SAM" id="SignalP"/>
    </source>
</evidence>
<keyword evidence="2" id="KW-0732">Signal</keyword>
<name>S9TZK7_9TRYP</name>
<dbReference type="PRINTS" id="PR00081">
    <property type="entry name" value="GDHRDH"/>
</dbReference>
<dbReference type="Gene3D" id="3.40.50.720">
    <property type="entry name" value="NAD(P)-binding Rossmann-like Domain"/>
    <property type="match status" value="1"/>
</dbReference>
<protein>
    <submittedName>
        <fullName evidence="4">3-dehydrosphinganine reductase</fullName>
    </submittedName>
</protein>
<proteinExistence type="inferred from homology"/>
<reference evidence="4 5" key="1">
    <citation type="journal article" date="2013" name="PLoS ONE">
        <title>Predicting the Proteins of Angomonas deanei, Strigomonas culicis and Their Respective Endosymbionts Reveals New Aspects of the Trypanosomatidae Family.</title>
        <authorList>
            <person name="Motta M.C."/>
            <person name="Martins A.C."/>
            <person name="de Souza S.S."/>
            <person name="Catta-Preta C.M."/>
            <person name="Silva R."/>
            <person name="Klein C.C."/>
            <person name="de Almeida L.G."/>
            <person name="de Lima Cunha O."/>
            <person name="Ciapina L.P."/>
            <person name="Brocchi M."/>
            <person name="Colabardini A.C."/>
            <person name="de Araujo Lima B."/>
            <person name="Machado C.R."/>
            <person name="de Almeida Soares C.M."/>
            <person name="Probst C.M."/>
            <person name="de Menezes C.B."/>
            <person name="Thompson C.E."/>
            <person name="Bartholomeu D.C."/>
            <person name="Gradia D.F."/>
            <person name="Pavoni D.P."/>
            <person name="Grisard E.C."/>
            <person name="Fantinatti-Garboggini F."/>
            <person name="Marchini F.K."/>
            <person name="Rodrigues-Luiz G.F."/>
            <person name="Wagner G."/>
            <person name="Goldman G.H."/>
            <person name="Fietto J.L."/>
            <person name="Elias M.C."/>
            <person name="Goldman M.H."/>
            <person name="Sagot M.F."/>
            <person name="Pereira M."/>
            <person name="Stoco P.H."/>
            <person name="de Mendonca-Neto R.P."/>
            <person name="Teixeira S.M."/>
            <person name="Maciel T.E."/>
            <person name="de Oliveira Mendes T.A."/>
            <person name="Urmenyi T.P."/>
            <person name="de Souza W."/>
            <person name="Schenkman S."/>
            <person name="de Vasconcelos A.T."/>
        </authorList>
    </citation>
    <scope>NUCLEOTIDE SEQUENCE [LARGE SCALE GENOMIC DNA]</scope>
</reference>
<gene>
    <name evidence="4" type="ORF">STCU_08359</name>
</gene>
<keyword evidence="5" id="KW-1185">Reference proteome</keyword>
<dbReference type="PANTHER" id="PTHR43550">
    <property type="entry name" value="3-KETODIHYDROSPHINGOSINE REDUCTASE"/>
    <property type="match status" value="1"/>
</dbReference>
<dbReference type="InterPro" id="IPR057326">
    <property type="entry name" value="KR_dom"/>
</dbReference>
<evidence type="ECO:0000313" key="4">
    <source>
        <dbReference type="EMBL" id="EPY22078.1"/>
    </source>
</evidence>
<dbReference type="InterPro" id="IPR002347">
    <property type="entry name" value="SDR_fam"/>
</dbReference>
<organism evidence="4 5">
    <name type="scientific">Strigomonas culicis</name>
    <dbReference type="NCBI Taxonomy" id="28005"/>
    <lineage>
        <taxon>Eukaryota</taxon>
        <taxon>Discoba</taxon>
        <taxon>Euglenozoa</taxon>
        <taxon>Kinetoplastea</taxon>
        <taxon>Metakinetoplastina</taxon>
        <taxon>Trypanosomatida</taxon>
        <taxon>Trypanosomatidae</taxon>
        <taxon>Strigomonadinae</taxon>
        <taxon>Strigomonas</taxon>
    </lineage>
</organism>
<dbReference type="AlphaFoldDB" id="S9TZK7"/>
<sequence>MLCLLAALVCIVLVGVAAWATQRVAPWDFERSNVLLTGGSVGIGLETAKALVDRRVRHLIIAARREAVLREAVAALEQRRQQTQSPTRLHYLVLDVSDEAAVAAATAKATALCDGEAIDLLICNAGFAHPARFMDSTPQNAQDMMRINYFGCLNLAWAFMPAMLAQGRGRVVLMSSMAARAPIAGYTLYAATKAALRAFAHSVDMENSCLGVRVQVVSPPDVETPGFEHENTIKSPECAAISAFGGAKPFQAPDMGAAVVAGIARYRFDITLGSDGWLLSHGAAAMEPPTSTVELLEETLVGGVIRLGLAVFAKFHYNIVRNIRCDRNEKKAK</sequence>
<accession>S9TZK7</accession>
<dbReference type="Pfam" id="PF00106">
    <property type="entry name" value="adh_short"/>
    <property type="match status" value="1"/>
</dbReference>
<dbReference type="SMART" id="SM00822">
    <property type="entry name" value="PKS_KR"/>
    <property type="match status" value="1"/>
</dbReference>
<dbReference type="EMBL" id="ATMH01008359">
    <property type="protein sequence ID" value="EPY22078.1"/>
    <property type="molecule type" value="Genomic_DNA"/>
</dbReference>
<dbReference type="Proteomes" id="UP000015354">
    <property type="component" value="Unassembled WGS sequence"/>
</dbReference>
<feature type="chain" id="PRO_5004557639" evidence="2">
    <location>
        <begin position="19"/>
        <end position="333"/>
    </location>
</feature>
<evidence type="ECO:0000313" key="5">
    <source>
        <dbReference type="Proteomes" id="UP000015354"/>
    </source>
</evidence>
<dbReference type="GO" id="GO:0030148">
    <property type="term" value="P:sphingolipid biosynthetic process"/>
    <property type="evidence" value="ECO:0007669"/>
    <property type="project" value="TreeGrafter"/>
</dbReference>
<comment type="similarity">
    <text evidence="1">Belongs to the short-chain dehydrogenases/reductases (SDR) family.</text>
</comment>
<dbReference type="InterPro" id="IPR036291">
    <property type="entry name" value="NAD(P)-bd_dom_sf"/>
</dbReference>
<evidence type="ECO:0000256" key="1">
    <source>
        <dbReference type="RuleBase" id="RU000363"/>
    </source>
</evidence>
<feature type="signal peptide" evidence="2">
    <location>
        <begin position="1"/>
        <end position="18"/>
    </location>
</feature>
<comment type="caution">
    <text evidence="4">The sequence shown here is derived from an EMBL/GenBank/DDBJ whole genome shotgun (WGS) entry which is preliminary data.</text>
</comment>
<dbReference type="OrthoDB" id="37659at2759"/>
<dbReference type="PRINTS" id="PR00080">
    <property type="entry name" value="SDRFAMILY"/>
</dbReference>
<dbReference type="GO" id="GO:0005789">
    <property type="term" value="C:endoplasmic reticulum membrane"/>
    <property type="evidence" value="ECO:0007669"/>
    <property type="project" value="TreeGrafter"/>
</dbReference>
<dbReference type="GO" id="GO:0047560">
    <property type="term" value="F:3-dehydrosphinganine reductase activity"/>
    <property type="evidence" value="ECO:0007669"/>
    <property type="project" value="TreeGrafter"/>
</dbReference>
<feature type="domain" description="Ketoreductase" evidence="3">
    <location>
        <begin position="32"/>
        <end position="230"/>
    </location>
</feature>
<evidence type="ECO:0000259" key="3">
    <source>
        <dbReference type="SMART" id="SM00822"/>
    </source>
</evidence>
<dbReference type="SUPFAM" id="SSF51735">
    <property type="entry name" value="NAD(P)-binding Rossmann-fold domains"/>
    <property type="match status" value="1"/>
</dbReference>
<dbReference type="PANTHER" id="PTHR43550:SF3">
    <property type="entry name" value="3-KETODIHYDROSPHINGOSINE REDUCTASE"/>
    <property type="match status" value="1"/>
</dbReference>
<dbReference type="GO" id="GO:0006666">
    <property type="term" value="P:3-keto-sphinganine metabolic process"/>
    <property type="evidence" value="ECO:0007669"/>
    <property type="project" value="TreeGrafter"/>
</dbReference>